<comment type="subcellular location">
    <subcellularLocation>
        <location evidence="1">Secreted</location>
    </subcellularLocation>
</comment>
<evidence type="ECO:0000256" key="5">
    <source>
        <dbReference type="ARBA" id="ARBA00022729"/>
    </source>
</evidence>
<dbReference type="GO" id="GO:0016787">
    <property type="term" value="F:hydrolase activity"/>
    <property type="evidence" value="ECO:0007669"/>
    <property type="project" value="UniProtKB-KW"/>
</dbReference>
<dbReference type="InterPro" id="IPR043595">
    <property type="entry name" value="FaeB/C/D"/>
</dbReference>
<proteinExistence type="predicted"/>
<dbReference type="Proteomes" id="UP001408356">
    <property type="component" value="Unassembled WGS sequence"/>
</dbReference>
<evidence type="ECO:0000256" key="11">
    <source>
        <dbReference type="SAM" id="Phobius"/>
    </source>
</evidence>
<keyword evidence="7" id="KW-0119">Carbohydrate metabolism</keyword>
<sequence length="360" mass="37894">MAVTATQNTSSPGCGNYDAVFSNGVSPRNISDRSYLISIPANYSSQTLSPLILSFHGVFQSAEVQLELDQFSNAKVNEQYIVVYPNALDGQWQVSPESDSDDVGFVSSILEEVESSLCIDLSRIYATGMSQGGGMTGYLACNQTISSRFAAFAPVSGAFYVQDTNHCDTETIAIPCSPGRAKVPILEFHGGSDDVIPYNGDPSKRGACLPAIPHWVQAMVELNNLGSSNASTSLTSSATLYQFGGDEATPGLVSHVYDGISIGPVWPATEKFARTIGGNSSASFNATPMILDFFSKYSLHSDNGTDTSNSTDTGPASNSSSGNNGGTADGANGSPSSFAGYGHISIYGYLFGCYLIYAFL</sequence>
<evidence type="ECO:0000256" key="3">
    <source>
        <dbReference type="ARBA" id="ARBA00022525"/>
    </source>
</evidence>
<comment type="caution">
    <text evidence="12">The sequence shown here is derived from an EMBL/GenBank/DDBJ whole genome shotgun (WGS) entry which is preliminary data.</text>
</comment>
<evidence type="ECO:0000313" key="12">
    <source>
        <dbReference type="EMBL" id="KAK9420196.1"/>
    </source>
</evidence>
<keyword evidence="13" id="KW-1185">Reference proteome</keyword>
<evidence type="ECO:0000256" key="2">
    <source>
        <dbReference type="ARBA" id="ARBA00013091"/>
    </source>
</evidence>
<dbReference type="SUPFAM" id="SSF53474">
    <property type="entry name" value="alpha/beta-Hydrolases"/>
    <property type="match status" value="1"/>
</dbReference>
<keyword evidence="11" id="KW-1133">Transmembrane helix</keyword>
<keyword evidence="11" id="KW-0472">Membrane</keyword>
<dbReference type="EC" id="3.1.1.73" evidence="2"/>
<protein>
    <recommendedName>
        <fullName evidence="2">feruloyl esterase</fullName>
        <ecNumber evidence="2">3.1.1.73</ecNumber>
    </recommendedName>
</protein>
<feature type="compositionally biased region" description="Low complexity" evidence="10">
    <location>
        <begin position="304"/>
        <end position="322"/>
    </location>
</feature>
<keyword evidence="6 12" id="KW-0378">Hydrolase</keyword>
<dbReference type="EMBL" id="JARVKF010000257">
    <property type="protein sequence ID" value="KAK9420196.1"/>
    <property type="molecule type" value="Genomic_DNA"/>
</dbReference>
<evidence type="ECO:0000256" key="9">
    <source>
        <dbReference type="ARBA" id="ARBA00034075"/>
    </source>
</evidence>
<keyword evidence="11" id="KW-0812">Transmembrane</keyword>
<keyword evidence="5" id="KW-0732">Signal</keyword>
<reference evidence="12 13" key="1">
    <citation type="journal article" date="2024" name="J. Plant Pathol.">
        <title>Sequence and assembly of the genome of Seiridium unicorne, isolate CBS 538.82, causal agent of cypress canker disease.</title>
        <authorList>
            <person name="Scali E."/>
            <person name="Rocca G.D."/>
            <person name="Danti R."/>
            <person name="Garbelotto M."/>
            <person name="Barberini S."/>
            <person name="Baroncelli R."/>
            <person name="Emiliani G."/>
        </authorList>
    </citation>
    <scope>NUCLEOTIDE SEQUENCE [LARGE SCALE GENOMIC DNA]</scope>
    <source>
        <strain evidence="12 13">BM-138-508</strain>
    </source>
</reference>
<evidence type="ECO:0000256" key="7">
    <source>
        <dbReference type="ARBA" id="ARBA00023277"/>
    </source>
</evidence>
<feature type="transmembrane region" description="Helical" evidence="11">
    <location>
        <begin position="338"/>
        <end position="359"/>
    </location>
</feature>
<evidence type="ECO:0000256" key="6">
    <source>
        <dbReference type="ARBA" id="ARBA00022801"/>
    </source>
</evidence>
<keyword evidence="4" id="KW-0858">Xylan degradation</keyword>
<dbReference type="PANTHER" id="PTHR38050">
    <property type="match status" value="1"/>
</dbReference>
<organism evidence="12 13">
    <name type="scientific">Seiridium unicorne</name>
    <dbReference type="NCBI Taxonomy" id="138068"/>
    <lineage>
        <taxon>Eukaryota</taxon>
        <taxon>Fungi</taxon>
        <taxon>Dikarya</taxon>
        <taxon>Ascomycota</taxon>
        <taxon>Pezizomycotina</taxon>
        <taxon>Sordariomycetes</taxon>
        <taxon>Xylariomycetidae</taxon>
        <taxon>Amphisphaeriales</taxon>
        <taxon>Sporocadaceae</taxon>
        <taxon>Seiridium</taxon>
    </lineage>
</organism>
<gene>
    <name evidence="12" type="ORF">SUNI508_06724</name>
</gene>
<evidence type="ECO:0000256" key="4">
    <source>
        <dbReference type="ARBA" id="ARBA00022651"/>
    </source>
</evidence>
<dbReference type="PANTHER" id="PTHR38050:SF2">
    <property type="entry name" value="FERULOYL ESTERASE C-RELATED"/>
    <property type="match status" value="1"/>
</dbReference>
<feature type="region of interest" description="Disordered" evidence="10">
    <location>
        <begin position="304"/>
        <end position="328"/>
    </location>
</feature>
<dbReference type="Gene3D" id="3.40.50.1820">
    <property type="entry name" value="alpha/beta hydrolase"/>
    <property type="match status" value="1"/>
</dbReference>
<evidence type="ECO:0000256" key="10">
    <source>
        <dbReference type="SAM" id="MobiDB-lite"/>
    </source>
</evidence>
<name>A0ABR2V045_9PEZI</name>
<dbReference type="InterPro" id="IPR029058">
    <property type="entry name" value="AB_hydrolase_fold"/>
</dbReference>
<comment type="catalytic activity">
    <reaction evidence="9">
        <text>feruloyl-polysaccharide + H2O = ferulate + polysaccharide.</text>
        <dbReference type="EC" id="3.1.1.73"/>
    </reaction>
</comment>
<keyword evidence="3" id="KW-0964">Secreted</keyword>
<keyword evidence="8" id="KW-0624">Polysaccharide degradation</keyword>
<evidence type="ECO:0000256" key="1">
    <source>
        <dbReference type="ARBA" id="ARBA00004613"/>
    </source>
</evidence>
<evidence type="ECO:0000313" key="13">
    <source>
        <dbReference type="Proteomes" id="UP001408356"/>
    </source>
</evidence>
<accession>A0ABR2V045</accession>
<evidence type="ECO:0000256" key="8">
    <source>
        <dbReference type="ARBA" id="ARBA00023326"/>
    </source>
</evidence>